<evidence type="ECO:0000313" key="2">
    <source>
        <dbReference type="Proteomes" id="UP000238739"/>
    </source>
</evidence>
<name>A0A2N9DW97_9LACO</name>
<comment type="caution">
    <text evidence="1">The sequence shown here is derived from an EMBL/GenBank/DDBJ whole genome shotgun (WGS) entry which is preliminary data.</text>
</comment>
<organism evidence="1 2">
    <name type="scientific">Latilactobacillus fuchuensis</name>
    <dbReference type="NCBI Taxonomy" id="164393"/>
    <lineage>
        <taxon>Bacteria</taxon>
        <taxon>Bacillati</taxon>
        <taxon>Bacillota</taxon>
        <taxon>Bacilli</taxon>
        <taxon>Lactobacillales</taxon>
        <taxon>Lactobacillaceae</taxon>
        <taxon>Latilactobacillus</taxon>
    </lineage>
</organism>
<keyword evidence="2" id="KW-1185">Reference proteome</keyword>
<gene>
    <name evidence="1" type="ORF">LFUMFP_300002</name>
</gene>
<dbReference type="AlphaFoldDB" id="A0A2N9DW97"/>
<proteinExistence type="predicted"/>
<sequence>MMKFIPINQIPATYLKKGEDPDLLKSAHIQLFNQLKMTMLAPYSPISNIVRLLENKSHFNQGKKTDNRFHDSLVRFPLVVANDTTRLIFFEYVTHAGKEEQEELAKLCNSLGLKYFTLKQTDNHPLNFTTKDFGLIMTLDTYNAYMRNGTFNSFQ</sequence>
<dbReference type="Proteomes" id="UP000238739">
    <property type="component" value="Unassembled WGS sequence"/>
</dbReference>
<dbReference type="EMBL" id="OGVC01000024">
    <property type="protein sequence ID" value="SPC38827.1"/>
    <property type="molecule type" value="Genomic_DNA"/>
</dbReference>
<accession>A0A2N9DW97</accession>
<reference evidence="1" key="1">
    <citation type="submission" date="2018-01" db="EMBL/GenBank/DDBJ databases">
        <authorList>
            <person name="Chaillou S."/>
        </authorList>
    </citation>
    <scope>NUCLEOTIDE SEQUENCE [LARGE SCALE GENOMIC DNA]</scope>
    <source>
        <strain evidence="1">MFPC41A2801</strain>
    </source>
</reference>
<evidence type="ECO:0000313" key="1">
    <source>
        <dbReference type="EMBL" id="SPC38827.1"/>
    </source>
</evidence>
<protein>
    <submittedName>
        <fullName evidence="1">Uncharacterized protein</fullName>
    </submittedName>
</protein>